<feature type="transmembrane region" description="Helical" evidence="1">
    <location>
        <begin position="34"/>
        <end position="54"/>
    </location>
</feature>
<protein>
    <submittedName>
        <fullName evidence="2">AzlD domain-containing protein</fullName>
    </submittedName>
</protein>
<organism evidence="2 3">
    <name type="scientific">Pseudonocardia humida</name>
    <dbReference type="NCBI Taxonomy" id="2800819"/>
    <lineage>
        <taxon>Bacteria</taxon>
        <taxon>Bacillati</taxon>
        <taxon>Actinomycetota</taxon>
        <taxon>Actinomycetes</taxon>
        <taxon>Pseudonocardiales</taxon>
        <taxon>Pseudonocardiaceae</taxon>
        <taxon>Pseudonocardia</taxon>
    </lineage>
</organism>
<keyword evidence="3" id="KW-1185">Reference proteome</keyword>
<dbReference type="InterPro" id="IPR008407">
    <property type="entry name" value="Brnchd-chn_aa_trnsp_AzlD"/>
</dbReference>
<dbReference type="Proteomes" id="UP001165283">
    <property type="component" value="Unassembled WGS sequence"/>
</dbReference>
<sequence length="100" mass="9755">MIWVLIGVLAVGTLVAKAIGPVLAGGRPLPARLAGVIALVAPALLAALVVIGAFSTQRGIVVDARALGLGAALAALLLRAPLVVALVAAAVVTALARLIV</sequence>
<dbReference type="Pfam" id="PF05437">
    <property type="entry name" value="AzlD"/>
    <property type="match status" value="1"/>
</dbReference>
<evidence type="ECO:0000256" key="1">
    <source>
        <dbReference type="SAM" id="Phobius"/>
    </source>
</evidence>
<evidence type="ECO:0000313" key="3">
    <source>
        <dbReference type="Proteomes" id="UP001165283"/>
    </source>
</evidence>
<feature type="transmembrane region" description="Helical" evidence="1">
    <location>
        <begin position="66"/>
        <end position="99"/>
    </location>
</feature>
<keyword evidence="1" id="KW-0472">Membrane</keyword>
<keyword evidence="1" id="KW-1133">Transmembrane helix</keyword>
<keyword evidence="1" id="KW-0812">Transmembrane</keyword>
<name>A0ABT1A072_9PSEU</name>
<evidence type="ECO:0000313" key="2">
    <source>
        <dbReference type="EMBL" id="MCO1656209.1"/>
    </source>
</evidence>
<comment type="caution">
    <text evidence="2">The sequence shown here is derived from an EMBL/GenBank/DDBJ whole genome shotgun (WGS) entry which is preliminary data.</text>
</comment>
<proteinExistence type="predicted"/>
<reference evidence="2" key="1">
    <citation type="submission" date="2021-04" db="EMBL/GenBank/DDBJ databases">
        <title>Pseudonocardia sp. nov., isolated from sandy soil of mangrove forest.</title>
        <authorList>
            <person name="Zan Z."/>
            <person name="Huang R."/>
            <person name="Liu W."/>
        </authorList>
    </citation>
    <scope>NUCLEOTIDE SEQUENCE</scope>
    <source>
        <strain evidence="2">S2-4</strain>
    </source>
</reference>
<dbReference type="RefSeq" id="WP_252438717.1">
    <property type="nucleotide sequence ID" value="NZ_JAGSOV010000033.1"/>
</dbReference>
<gene>
    <name evidence="2" type="ORF">KDL28_14205</name>
</gene>
<accession>A0ABT1A072</accession>
<dbReference type="EMBL" id="JAGSOV010000033">
    <property type="protein sequence ID" value="MCO1656209.1"/>
    <property type="molecule type" value="Genomic_DNA"/>
</dbReference>